<dbReference type="KEGG" id="mjl:Mjls_0961"/>
<dbReference type="EMBL" id="CP000580">
    <property type="protein sequence ID" value="ABN96770.1"/>
    <property type="molecule type" value="Genomic_DNA"/>
</dbReference>
<feature type="transmembrane region" description="Helical" evidence="1">
    <location>
        <begin position="198"/>
        <end position="215"/>
    </location>
</feature>
<feature type="transmembrane region" description="Helical" evidence="1">
    <location>
        <begin position="111"/>
        <end position="130"/>
    </location>
</feature>
<feature type="transmembrane region" description="Helical" evidence="1">
    <location>
        <begin position="364"/>
        <end position="380"/>
    </location>
</feature>
<proteinExistence type="predicted"/>
<sequence length="433" mass="47637" precursor="true">MVLASVPLALASIAIGTTALIVESYTYTYLVIVSFLLVQIFAFNNITHRLVAGIFLAYLSIALLNISSYRNYISSETINIYLVFVLCLFIPIMIVSGGGGKDQYEYRPGRLTGIFIVGHLAITWVALAYVYSRFGIVAVEQDERFGIPTAISYIIRSAQFIPAYMVICRSLREFPLGFWPITFLSIAPSILIASRSTAVLAVLAIVLIILALEDYRWVKPSFASSPSLKPRSTAPLLLMILGVASITFIGGGFYVRRASSPQLIDGTEFVQEYLQSLPAAVAYVLAPFHQGFNEASALTSRIVDYGIENTFTGIPLLWADFANLLGTDTTSAAQYFGDSIGRTQAGGLTPGLVGGVLLDFPTTYALWFLGIGILSAILFLKSRYDRRFLCIYAIFVTQLVHLFQRGFLKPEYLTIMLIAAVYLATFEREPRSG</sequence>
<feature type="transmembrane region" description="Helical" evidence="1">
    <location>
        <begin position="50"/>
        <end position="68"/>
    </location>
</feature>
<reference evidence="2" key="1">
    <citation type="submission" date="2007-02" db="EMBL/GenBank/DDBJ databases">
        <title>Complete sequence of Mycobacterium sp. JLS.</title>
        <authorList>
            <consortium name="US DOE Joint Genome Institute"/>
            <person name="Copeland A."/>
            <person name="Lucas S."/>
            <person name="Lapidus A."/>
            <person name="Barry K."/>
            <person name="Detter J.C."/>
            <person name="Glavina del Rio T."/>
            <person name="Hammon N."/>
            <person name="Israni S."/>
            <person name="Dalin E."/>
            <person name="Tice H."/>
            <person name="Pitluck S."/>
            <person name="Chain P."/>
            <person name="Malfatti S."/>
            <person name="Shin M."/>
            <person name="Vergez L."/>
            <person name="Schmutz J."/>
            <person name="Larimer F."/>
            <person name="Land M."/>
            <person name="Hauser L."/>
            <person name="Kyrpides N."/>
            <person name="Mikhailova N."/>
            <person name="Miller C.D."/>
            <person name="Anderson A.J."/>
            <person name="Sims R.C."/>
            <person name="Richardson P."/>
        </authorList>
    </citation>
    <scope>NUCLEOTIDE SEQUENCE [LARGE SCALE GENOMIC DNA]</scope>
    <source>
        <strain evidence="2">JLS</strain>
    </source>
</reference>
<protein>
    <recommendedName>
        <fullName evidence="3">Oligosaccharide repeat unit polymerase</fullName>
    </recommendedName>
</protein>
<dbReference type="AlphaFoldDB" id="A0A5Q5CC61"/>
<gene>
    <name evidence="2" type="ordered locus">Mjls_0961</name>
</gene>
<keyword evidence="1" id="KW-1133">Transmembrane helix</keyword>
<feature type="transmembrane region" description="Helical" evidence="1">
    <location>
        <begin position="26"/>
        <end position="43"/>
    </location>
</feature>
<feature type="transmembrane region" description="Helical" evidence="1">
    <location>
        <begin position="236"/>
        <end position="255"/>
    </location>
</feature>
<organism evidence="2">
    <name type="scientific">Mycobacterium sp. (strain JLS)</name>
    <dbReference type="NCBI Taxonomy" id="164757"/>
    <lineage>
        <taxon>Bacteria</taxon>
        <taxon>Bacillati</taxon>
        <taxon>Actinomycetota</taxon>
        <taxon>Actinomycetes</taxon>
        <taxon>Mycobacteriales</taxon>
        <taxon>Mycobacteriaceae</taxon>
        <taxon>Mycobacterium</taxon>
    </lineage>
</organism>
<evidence type="ECO:0000313" key="2">
    <source>
        <dbReference type="EMBL" id="ABN96770.1"/>
    </source>
</evidence>
<name>A0A5Q5CC61_MYCSJ</name>
<keyword evidence="1" id="KW-0472">Membrane</keyword>
<accession>A0A5Q5CC61</accession>
<keyword evidence="1" id="KW-0812">Transmembrane</keyword>
<feature type="transmembrane region" description="Helical" evidence="1">
    <location>
        <begin position="150"/>
        <end position="167"/>
    </location>
</feature>
<evidence type="ECO:0008006" key="3">
    <source>
        <dbReference type="Google" id="ProtNLM"/>
    </source>
</evidence>
<feature type="transmembrane region" description="Helical" evidence="1">
    <location>
        <begin position="80"/>
        <end position="99"/>
    </location>
</feature>
<feature type="transmembrane region" description="Helical" evidence="1">
    <location>
        <begin position="174"/>
        <end position="192"/>
    </location>
</feature>
<evidence type="ECO:0000256" key="1">
    <source>
        <dbReference type="SAM" id="Phobius"/>
    </source>
</evidence>